<dbReference type="GeneID" id="301684193"/>
<comment type="caution">
    <text evidence="4">The sequence shown here is derived from an EMBL/GenBank/DDBJ whole genome shotgun (WGS) entry which is preliminary data.</text>
</comment>
<comment type="subcellular location">
    <subcellularLocation>
        <location evidence="2">Cytoplasm</location>
    </subcellularLocation>
</comment>
<dbReference type="Pfam" id="PF00582">
    <property type="entry name" value="Usp"/>
    <property type="match status" value="1"/>
</dbReference>
<proteinExistence type="inferred from homology"/>
<dbReference type="RefSeq" id="WP_006620155.1">
    <property type="nucleotide sequence ID" value="NZ_BIMW01000127.1"/>
</dbReference>
<protein>
    <recommendedName>
        <fullName evidence="2">Universal stress protein</fullName>
    </recommendedName>
</protein>
<dbReference type="InterPro" id="IPR006016">
    <property type="entry name" value="UspA"/>
</dbReference>
<evidence type="ECO:0000313" key="5">
    <source>
        <dbReference type="Proteomes" id="UP000326169"/>
    </source>
</evidence>
<dbReference type="Gene3D" id="3.40.50.620">
    <property type="entry name" value="HUPs"/>
    <property type="match status" value="1"/>
</dbReference>
<sequence>MGYHRILVALDRSNHSELVLEQAMELAQKNSAELMIFHRLEVSEPDPYGFSDLHATNIARYSRIMQDRLESELDQIRSWLTACTRRATDENITADWNWKMGDAGRCICQIAKDWNADLIVVGRRGYEGVIEALLGSVSNFVVHRAPCSVLVVQSSDRH</sequence>
<dbReference type="PANTHER" id="PTHR31964">
    <property type="entry name" value="ADENINE NUCLEOTIDE ALPHA HYDROLASES-LIKE SUPERFAMILY PROTEIN"/>
    <property type="match status" value="1"/>
</dbReference>
<keyword evidence="2" id="KW-0963">Cytoplasm</keyword>
<reference evidence="4 5" key="1">
    <citation type="journal article" date="2019" name="J Genomics">
        <title>The Draft Genome of a Hydrogen-producing Cyanobacterium, Arthrospira platensis NIES-46.</title>
        <authorList>
            <person name="Suzuki S."/>
            <person name="Yamaguchi H."/>
            <person name="Kawachi M."/>
        </authorList>
    </citation>
    <scope>NUCLEOTIDE SEQUENCE [LARGE SCALE GENOMIC DNA]</scope>
    <source>
        <strain evidence="4 5">NIES-46</strain>
    </source>
</reference>
<gene>
    <name evidence="4" type="ORF">NIES46_34100</name>
</gene>
<dbReference type="PANTHER" id="PTHR31964:SF113">
    <property type="entry name" value="USPA DOMAIN-CONTAINING PROTEIN"/>
    <property type="match status" value="1"/>
</dbReference>
<feature type="domain" description="UspA" evidence="3">
    <location>
        <begin position="3"/>
        <end position="152"/>
    </location>
</feature>
<dbReference type="CDD" id="cd00293">
    <property type="entry name" value="USP-like"/>
    <property type="match status" value="1"/>
</dbReference>
<evidence type="ECO:0000256" key="1">
    <source>
        <dbReference type="ARBA" id="ARBA00008791"/>
    </source>
</evidence>
<dbReference type="PIRSF" id="PIRSF006276">
    <property type="entry name" value="UspA"/>
    <property type="match status" value="1"/>
</dbReference>
<name>A0A5M3T8Z3_LIMPL</name>
<accession>A0A5M3T8Z3</accession>
<organism evidence="4 5">
    <name type="scientific">Limnospira platensis NIES-46</name>
    <dbReference type="NCBI Taxonomy" id="1236695"/>
    <lineage>
        <taxon>Bacteria</taxon>
        <taxon>Bacillati</taxon>
        <taxon>Cyanobacteriota</taxon>
        <taxon>Cyanophyceae</taxon>
        <taxon>Oscillatoriophycideae</taxon>
        <taxon>Oscillatoriales</taxon>
        <taxon>Sirenicapillariaceae</taxon>
        <taxon>Limnospira</taxon>
    </lineage>
</organism>
<evidence type="ECO:0000256" key="2">
    <source>
        <dbReference type="PIRNR" id="PIRNR006276"/>
    </source>
</evidence>
<evidence type="ECO:0000313" key="4">
    <source>
        <dbReference type="EMBL" id="GCE95347.1"/>
    </source>
</evidence>
<dbReference type="EMBL" id="BIMW01000127">
    <property type="protein sequence ID" value="GCE95347.1"/>
    <property type="molecule type" value="Genomic_DNA"/>
</dbReference>
<evidence type="ECO:0000259" key="3">
    <source>
        <dbReference type="Pfam" id="PF00582"/>
    </source>
</evidence>
<dbReference type="Proteomes" id="UP000326169">
    <property type="component" value="Unassembled WGS sequence"/>
</dbReference>
<keyword evidence="5" id="KW-1185">Reference proteome</keyword>
<comment type="similarity">
    <text evidence="1 2">Belongs to the universal stress protein A family.</text>
</comment>
<dbReference type="SUPFAM" id="SSF52402">
    <property type="entry name" value="Adenine nucleotide alpha hydrolases-like"/>
    <property type="match status" value="1"/>
</dbReference>
<dbReference type="InterPro" id="IPR006015">
    <property type="entry name" value="Universal_stress_UspA"/>
</dbReference>
<dbReference type="InterPro" id="IPR014729">
    <property type="entry name" value="Rossmann-like_a/b/a_fold"/>
</dbReference>
<dbReference type="PRINTS" id="PR01438">
    <property type="entry name" value="UNVRSLSTRESS"/>
</dbReference>